<accession>A0ABD0YIA7</accession>
<evidence type="ECO:0000256" key="1">
    <source>
        <dbReference type="SAM" id="MobiDB-lite"/>
    </source>
</evidence>
<feature type="region of interest" description="Disordered" evidence="1">
    <location>
        <begin position="150"/>
        <end position="180"/>
    </location>
</feature>
<evidence type="ECO:0000313" key="3">
    <source>
        <dbReference type="Proteomes" id="UP001558652"/>
    </source>
</evidence>
<gene>
    <name evidence="2" type="ORF">AAG570_012125</name>
</gene>
<proteinExistence type="predicted"/>
<feature type="region of interest" description="Disordered" evidence="1">
    <location>
        <begin position="101"/>
        <end position="133"/>
    </location>
</feature>
<evidence type="ECO:0000313" key="2">
    <source>
        <dbReference type="EMBL" id="KAL1130884.1"/>
    </source>
</evidence>
<dbReference type="Proteomes" id="UP001558652">
    <property type="component" value="Unassembled WGS sequence"/>
</dbReference>
<name>A0ABD0YIA7_9HEMI</name>
<sequence>MASKRRNIFGKKNISDVPMKMAREGAKELIEGLGIVTDYGGGAARVVGELRPPPIQKRDSRLPASERSQPAGGVEARISGQGSARERWRVVRASCEKMLKTGRSGGDQAAPPSPIETTTTAQTHDRPRKKLSFREPEIMGYYMQMKQNVASRLSRKGRHPNKHPPAAEEPLVKRSDSAEDLELESKCRTGFTGVGLKDDLIVTINRNRFGKTNSE</sequence>
<dbReference type="EMBL" id="JBFDAA010000007">
    <property type="protein sequence ID" value="KAL1130884.1"/>
    <property type="molecule type" value="Genomic_DNA"/>
</dbReference>
<organism evidence="2 3">
    <name type="scientific">Ranatra chinensis</name>
    <dbReference type="NCBI Taxonomy" id="642074"/>
    <lineage>
        <taxon>Eukaryota</taxon>
        <taxon>Metazoa</taxon>
        <taxon>Ecdysozoa</taxon>
        <taxon>Arthropoda</taxon>
        <taxon>Hexapoda</taxon>
        <taxon>Insecta</taxon>
        <taxon>Pterygota</taxon>
        <taxon>Neoptera</taxon>
        <taxon>Paraneoptera</taxon>
        <taxon>Hemiptera</taxon>
        <taxon>Heteroptera</taxon>
        <taxon>Panheteroptera</taxon>
        <taxon>Nepomorpha</taxon>
        <taxon>Nepidae</taxon>
        <taxon>Ranatrinae</taxon>
        <taxon>Ranatra</taxon>
    </lineage>
</organism>
<dbReference type="AlphaFoldDB" id="A0ABD0YIA7"/>
<feature type="region of interest" description="Disordered" evidence="1">
    <location>
        <begin position="45"/>
        <end position="87"/>
    </location>
</feature>
<feature type="compositionally biased region" description="Basic and acidic residues" evidence="1">
    <location>
        <begin position="170"/>
        <end position="180"/>
    </location>
</feature>
<reference evidence="2 3" key="1">
    <citation type="submission" date="2024-07" db="EMBL/GenBank/DDBJ databases">
        <title>Chromosome-level genome assembly of the water stick insect Ranatra chinensis (Heteroptera: Nepidae).</title>
        <authorList>
            <person name="Liu X."/>
        </authorList>
    </citation>
    <scope>NUCLEOTIDE SEQUENCE [LARGE SCALE GENOMIC DNA]</scope>
    <source>
        <strain evidence="2">Cailab_2021Rc</strain>
        <tissue evidence="2">Muscle</tissue>
    </source>
</reference>
<keyword evidence="3" id="KW-1185">Reference proteome</keyword>
<feature type="compositionally biased region" description="Basic residues" evidence="1">
    <location>
        <begin position="153"/>
        <end position="162"/>
    </location>
</feature>
<comment type="caution">
    <text evidence="2">The sequence shown here is derived from an EMBL/GenBank/DDBJ whole genome shotgun (WGS) entry which is preliminary data.</text>
</comment>
<protein>
    <submittedName>
        <fullName evidence="2">Uncharacterized protein</fullName>
    </submittedName>
</protein>